<name>A0A4R8DVH8_9BACT</name>
<organism evidence="1 2">
    <name type="scientific">Dinghuibacter silviterrae</name>
    <dbReference type="NCBI Taxonomy" id="1539049"/>
    <lineage>
        <taxon>Bacteria</taxon>
        <taxon>Pseudomonadati</taxon>
        <taxon>Bacteroidota</taxon>
        <taxon>Chitinophagia</taxon>
        <taxon>Chitinophagales</taxon>
        <taxon>Chitinophagaceae</taxon>
        <taxon>Dinghuibacter</taxon>
    </lineage>
</organism>
<reference evidence="1 2" key="1">
    <citation type="submission" date="2019-03" db="EMBL/GenBank/DDBJ databases">
        <title>Genomic Encyclopedia of Type Strains, Phase IV (KMG-IV): sequencing the most valuable type-strain genomes for metagenomic binning, comparative biology and taxonomic classification.</title>
        <authorList>
            <person name="Goeker M."/>
        </authorList>
    </citation>
    <scope>NUCLEOTIDE SEQUENCE [LARGE SCALE GENOMIC DNA]</scope>
    <source>
        <strain evidence="1 2">DSM 100059</strain>
    </source>
</reference>
<accession>A0A4R8DVH8</accession>
<gene>
    <name evidence="1" type="ORF">EDB95_3250</name>
</gene>
<keyword evidence="2" id="KW-1185">Reference proteome</keyword>
<dbReference type="AlphaFoldDB" id="A0A4R8DVH8"/>
<protein>
    <submittedName>
        <fullName evidence="1">Uncharacterized protein</fullName>
    </submittedName>
</protein>
<evidence type="ECO:0000313" key="1">
    <source>
        <dbReference type="EMBL" id="TDX02199.1"/>
    </source>
</evidence>
<proteinExistence type="predicted"/>
<dbReference type="EMBL" id="SODV01000001">
    <property type="protein sequence ID" value="TDX02199.1"/>
    <property type="molecule type" value="Genomic_DNA"/>
</dbReference>
<dbReference type="Proteomes" id="UP000294498">
    <property type="component" value="Unassembled WGS sequence"/>
</dbReference>
<comment type="caution">
    <text evidence="1">The sequence shown here is derived from an EMBL/GenBank/DDBJ whole genome shotgun (WGS) entry which is preliminary data.</text>
</comment>
<sequence length="208" mass="23593">MIICRPRPRYYLSNIEASGKYRAYLINSRCYASLDGRIFHTIFPGCRVSIFLSELPTALSFMKKPHCFTLPFASRTGNFEHFSPFIGILRPKWESAFLGRRRFVKRTYIYFVMSTLPLKTADDCIAFGRAANPSKEPLTVEQLKAYPGCEHYNDGTAATIVQTIEQLARILFEYIPEPLGYSDPPPKSISIDDAAIVKPLHSVTRKAS</sequence>
<evidence type="ECO:0000313" key="2">
    <source>
        <dbReference type="Proteomes" id="UP000294498"/>
    </source>
</evidence>